<dbReference type="Proteomes" id="UP001155241">
    <property type="component" value="Unassembled WGS sequence"/>
</dbReference>
<feature type="transmembrane region" description="Helical" evidence="1">
    <location>
        <begin position="107"/>
        <end position="127"/>
    </location>
</feature>
<keyword evidence="1" id="KW-0812">Transmembrane</keyword>
<organism evidence="2 3">
    <name type="scientific">Aeoliella straminimaris</name>
    <dbReference type="NCBI Taxonomy" id="2954799"/>
    <lineage>
        <taxon>Bacteria</taxon>
        <taxon>Pseudomonadati</taxon>
        <taxon>Planctomycetota</taxon>
        <taxon>Planctomycetia</taxon>
        <taxon>Pirellulales</taxon>
        <taxon>Lacipirellulaceae</taxon>
        <taxon>Aeoliella</taxon>
    </lineage>
</organism>
<feature type="transmembrane region" description="Helical" evidence="1">
    <location>
        <begin position="155"/>
        <end position="173"/>
    </location>
</feature>
<comment type="caution">
    <text evidence="2">The sequence shown here is derived from an EMBL/GenBank/DDBJ whole genome shotgun (WGS) entry which is preliminary data.</text>
</comment>
<dbReference type="EMBL" id="JAMXLR010000091">
    <property type="protein sequence ID" value="MCO6047278.1"/>
    <property type="molecule type" value="Genomic_DNA"/>
</dbReference>
<feature type="transmembrane region" description="Helical" evidence="1">
    <location>
        <begin position="40"/>
        <end position="57"/>
    </location>
</feature>
<feature type="transmembrane region" description="Helical" evidence="1">
    <location>
        <begin position="64"/>
        <end position="87"/>
    </location>
</feature>
<evidence type="ECO:0000256" key="1">
    <source>
        <dbReference type="SAM" id="Phobius"/>
    </source>
</evidence>
<reference evidence="2" key="1">
    <citation type="submission" date="2022-06" db="EMBL/GenBank/DDBJ databases">
        <title>Aeoliella straminimaris, a novel planctomycete from sediments.</title>
        <authorList>
            <person name="Vitorino I.R."/>
            <person name="Lage O.M."/>
        </authorList>
    </citation>
    <scope>NUCLEOTIDE SEQUENCE</scope>
    <source>
        <strain evidence="2">ICT_H6.2</strain>
    </source>
</reference>
<protein>
    <submittedName>
        <fullName evidence="2">Uncharacterized protein</fullName>
    </submittedName>
</protein>
<dbReference type="RefSeq" id="WP_252855391.1">
    <property type="nucleotide sequence ID" value="NZ_JAMXLR010000091.1"/>
</dbReference>
<keyword evidence="3" id="KW-1185">Reference proteome</keyword>
<evidence type="ECO:0000313" key="3">
    <source>
        <dbReference type="Proteomes" id="UP001155241"/>
    </source>
</evidence>
<proteinExistence type="predicted"/>
<feature type="transmembrane region" description="Helical" evidence="1">
    <location>
        <begin position="12"/>
        <end position="34"/>
    </location>
</feature>
<accession>A0A9X2JJW6</accession>
<keyword evidence="1" id="KW-1133">Transmembrane helix</keyword>
<sequence length="304" mass="32751">MDNSSTPPKRLIACSVLVILIGLCWLSFGLGALLAPPNPFAGFGSFLVVPLGAAMAVQQYRGTFRAVASAASSTAILLYLFGGMLMMATVSGMFQIAADLTIPDMQLLILIGTLLAIGVGLISMARLNQTWSRRLQNRVLFPDGASRKGVSLRELLGLTSAVALVAAMTAWSARDNSPRTVEHVAASEAPMHLPADATDVSYSVMPTVSIACEFTTSEQAFRAWVDSGIGSLESNSSGVQLVEITEPVTFHRIRSDVGPSDADPAKSRVTIRRGLHYRWSEEDRGVYAVFDRETNRGYFHSHSR</sequence>
<keyword evidence="1" id="KW-0472">Membrane</keyword>
<dbReference type="AlphaFoldDB" id="A0A9X2JJW6"/>
<name>A0A9X2JJW6_9BACT</name>
<gene>
    <name evidence="2" type="ORF">NG895_25540</name>
</gene>
<evidence type="ECO:0000313" key="2">
    <source>
        <dbReference type="EMBL" id="MCO6047278.1"/>
    </source>
</evidence>